<dbReference type="Pfam" id="PF00730">
    <property type="entry name" value="HhH-GPD"/>
    <property type="match status" value="1"/>
</dbReference>
<dbReference type="SMART" id="SM00478">
    <property type="entry name" value="ENDO3c"/>
    <property type="match status" value="1"/>
</dbReference>
<evidence type="ECO:0000313" key="6">
    <source>
        <dbReference type="Proteomes" id="UP000621492"/>
    </source>
</evidence>
<dbReference type="CDD" id="cd00056">
    <property type="entry name" value="ENDO3c"/>
    <property type="match status" value="1"/>
</dbReference>
<dbReference type="SUPFAM" id="SSF48150">
    <property type="entry name" value="DNA-glycosylase"/>
    <property type="match status" value="1"/>
</dbReference>
<reference evidence="5" key="1">
    <citation type="journal article" date="2014" name="Int. J. Syst. Evol. Microbiol.">
        <title>Complete genome sequence of Corynebacterium casei LMG S-19264T (=DSM 44701T), isolated from a smear-ripened cheese.</title>
        <authorList>
            <consortium name="US DOE Joint Genome Institute (JGI-PGF)"/>
            <person name="Walter F."/>
            <person name="Albersmeier A."/>
            <person name="Kalinowski J."/>
            <person name="Ruckert C."/>
        </authorList>
    </citation>
    <scope>NUCLEOTIDE SEQUENCE</scope>
    <source>
        <strain evidence="5">CGMCC 1.15454</strain>
    </source>
</reference>
<dbReference type="PANTHER" id="PTHR10242:SF7">
    <property type="entry name" value="HHH-GPD DOMAIN-CONTAINING PROTEIN"/>
    <property type="match status" value="1"/>
</dbReference>
<dbReference type="EC" id="4.2.99.18" evidence="2"/>
<dbReference type="GO" id="GO:0006285">
    <property type="term" value="P:base-excision repair, AP site formation"/>
    <property type="evidence" value="ECO:0007669"/>
    <property type="project" value="TreeGrafter"/>
</dbReference>
<dbReference type="RefSeq" id="WP_188725343.1">
    <property type="nucleotide sequence ID" value="NZ_BMJD01000022.1"/>
</dbReference>
<evidence type="ECO:0000256" key="2">
    <source>
        <dbReference type="ARBA" id="ARBA00012720"/>
    </source>
</evidence>
<dbReference type="GO" id="GO:0140078">
    <property type="term" value="F:class I DNA-(apurinic or apyrimidinic site) endonuclease activity"/>
    <property type="evidence" value="ECO:0007669"/>
    <property type="project" value="UniProtKB-EC"/>
</dbReference>
<sequence>MIIPLHESFNFKAAITDYGWWMLSPNYWNNENHIFYRPVQLSNGKNILLCISKNNNHLIIETDTNISLEHNDVKEIKEQVSWMFRLQDTFEPFYTLCYDYGELLHIPTKRKGRLLRSPTFFEDVVKVILTTNTRWKQTMNMVSNLVNGLGESVKTIHQHEFKTFPTPERVLEAGEAYLKEHVRVGYRSTYIIDVATKALDSDFDLESYKFWKSDITKLSDINGIGPYAFNTLAMILGKYDLLPVDSEYKAHVIEKYFNGEKPSKQELESVYDKWGDYKFLAYWYDIYS</sequence>
<feature type="domain" description="HhH-GPD" evidence="4">
    <location>
        <begin position="129"/>
        <end position="286"/>
    </location>
</feature>
<name>A0A9W5TYL8_9BACI</name>
<dbReference type="InterPro" id="IPR052054">
    <property type="entry name" value="Oxidative_DNA_repair_enzyme"/>
</dbReference>
<evidence type="ECO:0000256" key="1">
    <source>
        <dbReference type="ARBA" id="ARBA00010679"/>
    </source>
</evidence>
<protein>
    <recommendedName>
        <fullName evidence="2">DNA-(apurinic or apyrimidinic site) lyase</fullName>
        <ecNumber evidence="2">4.2.99.18</ecNumber>
    </recommendedName>
</protein>
<comment type="similarity">
    <text evidence="1">Belongs to the type-1 OGG1 family.</text>
</comment>
<reference evidence="5" key="2">
    <citation type="submission" date="2020-09" db="EMBL/GenBank/DDBJ databases">
        <authorList>
            <person name="Sun Q."/>
            <person name="Zhou Y."/>
        </authorList>
    </citation>
    <scope>NUCLEOTIDE SEQUENCE</scope>
    <source>
        <strain evidence="5">CGMCC 1.15454</strain>
    </source>
</reference>
<dbReference type="AlphaFoldDB" id="A0A9W5TYL8"/>
<comment type="catalytic activity">
    <reaction evidence="3">
        <text>2'-deoxyribonucleotide-(2'-deoxyribose 5'-phosphate)-2'-deoxyribonucleotide-DNA = a 3'-end 2'-deoxyribonucleotide-(2,3-dehydro-2,3-deoxyribose 5'-phosphate)-DNA + a 5'-end 5'-phospho-2'-deoxyribonucleoside-DNA + H(+)</text>
        <dbReference type="Rhea" id="RHEA:66592"/>
        <dbReference type="Rhea" id="RHEA-COMP:13180"/>
        <dbReference type="Rhea" id="RHEA-COMP:16897"/>
        <dbReference type="Rhea" id="RHEA-COMP:17067"/>
        <dbReference type="ChEBI" id="CHEBI:15378"/>
        <dbReference type="ChEBI" id="CHEBI:136412"/>
        <dbReference type="ChEBI" id="CHEBI:157695"/>
        <dbReference type="ChEBI" id="CHEBI:167181"/>
        <dbReference type="EC" id="4.2.99.18"/>
    </reaction>
</comment>
<gene>
    <name evidence="5" type="ORF">GCM10011409_26860</name>
</gene>
<dbReference type="Gene3D" id="1.10.340.30">
    <property type="entry name" value="Hypothetical protein, domain 2"/>
    <property type="match status" value="1"/>
</dbReference>
<comment type="caution">
    <text evidence="5">The sequence shown here is derived from an EMBL/GenBank/DDBJ whole genome shotgun (WGS) entry which is preliminary data.</text>
</comment>
<accession>A0A9W5TYL8</accession>
<evidence type="ECO:0000313" key="5">
    <source>
        <dbReference type="EMBL" id="GGB47976.1"/>
    </source>
</evidence>
<dbReference type="EMBL" id="BMJD01000022">
    <property type="protein sequence ID" value="GGB47976.1"/>
    <property type="molecule type" value="Genomic_DNA"/>
</dbReference>
<proteinExistence type="inferred from homology"/>
<organism evidence="5 6">
    <name type="scientific">Lentibacillus populi</name>
    <dbReference type="NCBI Taxonomy" id="1827502"/>
    <lineage>
        <taxon>Bacteria</taxon>
        <taxon>Bacillati</taxon>
        <taxon>Bacillota</taxon>
        <taxon>Bacilli</taxon>
        <taxon>Bacillales</taxon>
        <taxon>Bacillaceae</taxon>
        <taxon>Lentibacillus</taxon>
    </lineage>
</organism>
<dbReference type="GO" id="GO:0034039">
    <property type="term" value="F:8-oxo-7,8-dihydroguanine DNA N-glycosylase activity"/>
    <property type="evidence" value="ECO:0007669"/>
    <property type="project" value="TreeGrafter"/>
</dbReference>
<keyword evidence="6" id="KW-1185">Reference proteome</keyword>
<dbReference type="Proteomes" id="UP000621492">
    <property type="component" value="Unassembled WGS sequence"/>
</dbReference>
<evidence type="ECO:0000256" key="3">
    <source>
        <dbReference type="ARBA" id="ARBA00044632"/>
    </source>
</evidence>
<dbReference type="InterPro" id="IPR011257">
    <property type="entry name" value="DNA_glycosylase"/>
</dbReference>
<dbReference type="PANTHER" id="PTHR10242">
    <property type="entry name" value="8-OXOGUANINE DNA GLYCOSYLASE"/>
    <property type="match status" value="1"/>
</dbReference>
<dbReference type="InterPro" id="IPR003265">
    <property type="entry name" value="HhH-GPD_domain"/>
</dbReference>
<evidence type="ECO:0000259" key="4">
    <source>
        <dbReference type="SMART" id="SM00478"/>
    </source>
</evidence>